<dbReference type="Proteomes" id="UP000054995">
    <property type="component" value="Unassembled WGS sequence"/>
</dbReference>
<protein>
    <submittedName>
        <fullName evidence="1">Uncharacterized protein</fullName>
    </submittedName>
</protein>
<name>A0A0V1FKF9_TRIPS</name>
<organism evidence="1 2">
    <name type="scientific">Trichinella pseudospiralis</name>
    <name type="common">Parasitic roundworm</name>
    <dbReference type="NCBI Taxonomy" id="6337"/>
    <lineage>
        <taxon>Eukaryota</taxon>
        <taxon>Metazoa</taxon>
        <taxon>Ecdysozoa</taxon>
        <taxon>Nematoda</taxon>
        <taxon>Enoplea</taxon>
        <taxon>Dorylaimia</taxon>
        <taxon>Trichinellida</taxon>
        <taxon>Trichinellidae</taxon>
        <taxon>Trichinella</taxon>
    </lineage>
</organism>
<comment type="caution">
    <text evidence="1">The sequence shown here is derived from an EMBL/GenBank/DDBJ whole genome shotgun (WGS) entry which is preliminary data.</text>
</comment>
<proteinExistence type="predicted"/>
<evidence type="ECO:0000313" key="2">
    <source>
        <dbReference type="Proteomes" id="UP000054995"/>
    </source>
</evidence>
<sequence>MIWLKKIQNPLIKKINEAVCFRKMKQYKKIEADHNNKTISSFEAKYSSSVRFSFSITIEHVLLNKEIIYHGYMAK</sequence>
<dbReference type="AlphaFoldDB" id="A0A0V1FKF9"/>
<gene>
    <name evidence="1" type="ORF">T4D_9124</name>
</gene>
<reference evidence="1 2" key="1">
    <citation type="submission" date="2015-01" db="EMBL/GenBank/DDBJ databases">
        <title>Evolution of Trichinella species and genotypes.</title>
        <authorList>
            <person name="Korhonen P.K."/>
            <person name="Edoardo P."/>
            <person name="Giuseppe L.R."/>
            <person name="Gasser R.B."/>
        </authorList>
    </citation>
    <scope>NUCLEOTIDE SEQUENCE [LARGE SCALE GENOMIC DNA]</scope>
    <source>
        <strain evidence="1">ISS470</strain>
    </source>
</reference>
<accession>A0A0V1FKF9</accession>
<evidence type="ECO:0000313" key="1">
    <source>
        <dbReference type="EMBL" id="KRY86357.1"/>
    </source>
</evidence>
<keyword evidence="2" id="KW-1185">Reference proteome</keyword>
<dbReference type="EMBL" id="JYDT01000073">
    <property type="protein sequence ID" value="KRY86357.1"/>
    <property type="molecule type" value="Genomic_DNA"/>
</dbReference>